<organism evidence="1">
    <name type="scientific">Arundo donax</name>
    <name type="common">Giant reed</name>
    <name type="synonym">Donax arundinaceus</name>
    <dbReference type="NCBI Taxonomy" id="35708"/>
    <lineage>
        <taxon>Eukaryota</taxon>
        <taxon>Viridiplantae</taxon>
        <taxon>Streptophyta</taxon>
        <taxon>Embryophyta</taxon>
        <taxon>Tracheophyta</taxon>
        <taxon>Spermatophyta</taxon>
        <taxon>Magnoliopsida</taxon>
        <taxon>Liliopsida</taxon>
        <taxon>Poales</taxon>
        <taxon>Poaceae</taxon>
        <taxon>PACMAD clade</taxon>
        <taxon>Arundinoideae</taxon>
        <taxon>Arundineae</taxon>
        <taxon>Arundo</taxon>
    </lineage>
</organism>
<protein>
    <submittedName>
        <fullName evidence="1">Uncharacterized protein</fullName>
    </submittedName>
</protein>
<proteinExistence type="predicted"/>
<reference evidence="1" key="1">
    <citation type="submission" date="2014-09" db="EMBL/GenBank/DDBJ databases">
        <authorList>
            <person name="Magalhaes I.L.F."/>
            <person name="Oliveira U."/>
            <person name="Santos F.R."/>
            <person name="Vidigal T.H.D.A."/>
            <person name="Brescovit A.D."/>
            <person name="Santos A.J."/>
        </authorList>
    </citation>
    <scope>NUCLEOTIDE SEQUENCE</scope>
    <source>
        <tissue evidence="1">Shoot tissue taken approximately 20 cm above the soil surface</tissue>
    </source>
</reference>
<reference evidence="1" key="2">
    <citation type="journal article" date="2015" name="Data Brief">
        <title>Shoot transcriptome of the giant reed, Arundo donax.</title>
        <authorList>
            <person name="Barrero R.A."/>
            <person name="Guerrero F.D."/>
            <person name="Moolhuijzen P."/>
            <person name="Goolsby J.A."/>
            <person name="Tidwell J."/>
            <person name="Bellgard S.E."/>
            <person name="Bellgard M.I."/>
        </authorList>
    </citation>
    <scope>NUCLEOTIDE SEQUENCE</scope>
    <source>
        <tissue evidence="1">Shoot tissue taken approximately 20 cm above the soil surface</tissue>
    </source>
</reference>
<dbReference type="AlphaFoldDB" id="A0A0A9D4M5"/>
<dbReference type="EMBL" id="GBRH01216282">
    <property type="protein sequence ID" value="JAD81613.1"/>
    <property type="molecule type" value="Transcribed_RNA"/>
</dbReference>
<name>A0A0A9D4M5_ARUDO</name>
<accession>A0A0A9D4M5</accession>
<evidence type="ECO:0000313" key="1">
    <source>
        <dbReference type="EMBL" id="JAD81613.1"/>
    </source>
</evidence>
<sequence length="61" mass="7200">MTLRRQFPLQVAGKTADEKFFCGQREELLECSIRPRRPQRHLLTNLFLHFTKIFSDHTGAL</sequence>